<dbReference type="GO" id="GO:0005938">
    <property type="term" value="C:cell cortex"/>
    <property type="evidence" value="ECO:0007669"/>
    <property type="project" value="TreeGrafter"/>
</dbReference>
<evidence type="ECO:0000256" key="6">
    <source>
        <dbReference type="ARBA" id="ARBA00023212"/>
    </source>
</evidence>
<dbReference type="GO" id="GO:0030175">
    <property type="term" value="C:filopodium"/>
    <property type="evidence" value="ECO:0007669"/>
    <property type="project" value="TreeGrafter"/>
</dbReference>
<comment type="function">
    <text evidence="7">Plays a role in cytoskeletal rearrangements during the late wrapping and/or compaction phases of myelinogenesis as well as in maintenance and stability of myelin sheath in the adult. May play an important role in late-stage oligodendroglia maturation, myelin/Ranvier node formation during CNS development, and in the maintenance and plasticity of related structures in the mature CNS.</text>
</comment>
<feature type="region of interest" description="Disordered" evidence="10">
    <location>
        <begin position="92"/>
        <end position="210"/>
    </location>
</feature>
<comment type="subunit">
    <text evidence="2">Binds actin.</text>
</comment>
<dbReference type="GO" id="GO:0070062">
    <property type="term" value="C:extracellular exosome"/>
    <property type="evidence" value="ECO:0007669"/>
    <property type="project" value="TreeGrafter"/>
</dbReference>
<dbReference type="GO" id="GO:0008360">
    <property type="term" value="P:regulation of cell shape"/>
    <property type="evidence" value="ECO:0007669"/>
    <property type="project" value="InterPro"/>
</dbReference>
<evidence type="ECO:0000256" key="2">
    <source>
        <dbReference type="ARBA" id="ARBA00011216"/>
    </source>
</evidence>
<dbReference type="GeneID" id="104954404"/>
<dbReference type="InterPro" id="IPR045346">
    <property type="entry name" value="Ermin"/>
</dbReference>
<feature type="compositionally biased region" description="Polar residues" evidence="10">
    <location>
        <begin position="160"/>
        <end position="174"/>
    </location>
</feature>
<evidence type="ECO:0000256" key="10">
    <source>
        <dbReference type="SAM" id="MobiDB-lite"/>
    </source>
</evidence>
<evidence type="ECO:0000313" key="12">
    <source>
        <dbReference type="RefSeq" id="XP_010779809.1"/>
    </source>
</evidence>
<evidence type="ECO:0000256" key="9">
    <source>
        <dbReference type="ARBA" id="ARBA00031224"/>
    </source>
</evidence>
<dbReference type="KEGG" id="ncc:104954404"/>
<keyword evidence="11" id="KW-1185">Reference proteome</keyword>
<keyword evidence="5" id="KW-0009">Actin-binding</keyword>
<evidence type="ECO:0000256" key="8">
    <source>
        <dbReference type="ARBA" id="ARBA00026168"/>
    </source>
</evidence>
<dbReference type="PANTHER" id="PTHR47137">
    <property type="entry name" value="ERMIN"/>
    <property type="match status" value="1"/>
</dbReference>
<feature type="compositionally biased region" description="Basic and acidic residues" evidence="10">
    <location>
        <begin position="100"/>
        <end position="113"/>
    </location>
</feature>
<organism evidence="11 12">
    <name type="scientific">Notothenia coriiceps</name>
    <name type="common">black rockcod</name>
    <dbReference type="NCBI Taxonomy" id="8208"/>
    <lineage>
        <taxon>Eukaryota</taxon>
        <taxon>Metazoa</taxon>
        <taxon>Chordata</taxon>
        <taxon>Craniata</taxon>
        <taxon>Vertebrata</taxon>
        <taxon>Euteleostomi</taxon>
        <taxon>Actinopterygii</taxon>
        <taxon>Neopterygii</taxon>
        <taxon>Teleostei</taxon>
        <taxon>Neoteleostei</taxon>
        <taxon>Acanthomorphata</taxon>
        <taxon>Eupercaria</taxon>
        <taxon>Perciformes</taxon>
        <taxon>Notothenioidei</taxon>
        <taxon>Nototheniidae</taxon>
        <taxon>Notothenia</taxon>
    </lineage>
</organism>
<gene>
    <name evidence="12" type="primary">LOC104954404</name>
</gene>
<accession>A0A6I9NPY9</accession>
<sequence>MDMETSTIPPKPPRLAVDEDILASQVLEIIGGITREALQTLEEPEEKDVWLMEEGDDSVFYSDEDQVHQDITTCGFGANGCKPLVNSVADVEEEPGEEYITDKESSELKEELNQHVIVDEQEEERQEGQTVTTQPMDQSDPQTESDLTSEKSERPCGESSKCTIAEMQTEQNTPAEKVNLPVEKEEVTPNPEPSAVTNERGYDRLNGEADLPQQMSNADLQVSGDRPLQVEPEQERNFLIPGGFHQKLSPGYSTLPLPKKSCSSDGDQKSFSHLTSSKYGTVSYRKIRRGNTRQKIDEFEYMMMNL</sequence>
<dbReference type="Pfam" id="PF20491">
    <property type="entry name" value="Ermin"/>
    <property type="match status" value="1"/>
</dbReference>
<dbReference type="PANTHER" id="PTHR47137:SF1">
    <property type="entry name" value="ERMIN"/>
    <property type="match status" value="1"/>
</dbReference>
<dbReference type="AlphaFoldDB" id="A0A6I9NPY9"/>
<evidence type="ECO:0000256" key="1">
    <source>
        <dbReference type="ARBA" id="ARBA00004245"/>
    </source>
</evidence>
<dbReference type="InterPro" id="IPR008954">
    <property type="entry name" value="Moesin_tail_sf"/>
</dbReference>
<dbReference type="GO" id="GO:0001763">
    <property type="term" value="P:morphogenesis of a branching structure"/>
    <property type="evidence" value="ECO:0007669"/>
    <property type="project" value="TreeGrafter"/>
</dbReference>
<keyword evidence="4" id="KW-0597">Phosphoprotein</keyword>
<evidence type="ECO:0000313" key="11">
    <source>
        <dbReference type="Proteomes" id="UP000504611"/>
    </source>
</evidence>
<proteinExistence type="predicted"/>
<feature type="compositionally biased region" description="Polar residues" evidence="10">
    <location>
        <begin position="128"/>
        <end position="146"/>
    </location>
</feature>
<name>A0A6I9NPY9_9TELE</name>
<dbReference type="OrthoDB" id="9947518at2759"/>
<dbReference type="Gene3D" id="6.10.360.10">
    <property type="match status" value="1"/>
</dbReference>
<keyword evidence="3" id="KW-0963">Cytoplasm</keyword>
<reference evidence="12" key="1">
    <citation type="submission" date="2025-08" db="UniProtKB">
        <authorList>
            <consortium name="RefSeq"/>
        </authorList>
    </citation>
    <scope>IDENTIFICATION</scope>
    <source>
        <tissue evidence="12">Muscle</tissue>
    </source>
</reference>
<dbReference type="GO" id="GO:0005856">
    <property type="term" value="C:cytoskeleton"/>
    <property type="evidence" value="ECO:0007669"/>
    <property type="project" value="UniProtKB-SubCell"/>
</dbReference>
<evidence type="ECO:0000256" key="3">
    <source>
        <dbReference type="ARBA" id="ARBA00022490"/>
    </source>
</evidence>
<comment type="subcellular location">
    <subcellularLocation>
        <location evidence="1">Cytoplasm</location>
        <location evidence="1">Cytoskeleton</location>
    </subcellularLocation>
</comment>
<dbReference type="GO" id="GO:0031344">
    <property type="term" value="P:regulation of cell projection organization"/>
    <property type="evidence" value="ECO:0007669"/>
    <property type="project" value="TreeGrafter"/>
</dbReference>
<dbReference type="GO" id="GO:0033270">
    <property type="term" value="C:paranode region of axon"/>
    <property type="evidence" value="ECO:0007669"/>
    <property type="project" value="TreeGrafter"/>
</dbReference>
<protein>
    <recommendedName>
        <fullName evidence="8">Ermin</fullName>
    </recommendedName>
    <alternativeName>
        <fullName evidence="9">Juxtanodin</fullName>
    </alternativeName>
</protein>
<dbReference type="GO" id="GO:0043209">
    <property type="term" value="C:myelin sheath"/>
    <property type="evidence" value="ECO:0007669"/>
    <property type="project" value="TreeGrafter"/>
</dbReference>
<dbReference type="GO" id="GO:0007015">
    <property type="term" value="P:actin filament organization"/>
    <property type="evidence" value="ECO:0007669"/>
    <property type="project" value="InterPro"/>
</dbReference>
<dbReference type="RefSeq" id="XP_010779809.1">
    <property type="nucleotide sequence ID" value="XM_010781507.1"/>
</dbReference>
<dbReference type="Proteomes" id="UP000504611">
    <property type="component" value="Unplaced"/>
</dbReference>
<dbReference type="GO" id="GO:0033269">
    <property type="term" value="C:internode region of axon"/>
    <property type="evidence" value="ECO:0007669"/>
    <property type="project" value="TreeGrafter"/>
</dbReference>
<evidence type="ECO:0000256" key="4">
    <source>
        <dbReference type="ARBA" id="ARBA00022553"/>
    </source>
</evidence>
<evidence type="ECO:0000256" key="5">
    <source>
        <dbReference type="ARBA" id="ARBA00023203"/>
    </source>
</evidence>
<evidence type="ECO:0000256" key="7">
    <source>
        <dbReference type="ARBA" id="ARBA00025213"/>
    </source>
</evidence>
<dbReference type="GO" id="GO:0043025">
    <property type="term" value="C:neuronal cell body"/>
    <property type="evidence" value="ECO:0007669"/>
    <property type="project" value="TreeGrafter"/>
</dbReference>
<dbReference type="GO" id="GO:0051015">
    <property type="term" value="F:actin filament binding"/>
    <property type="evidence" value="ECO:0007669"/>
    <property type="project" value="InterPro"/>
</dbReference>
<keyword evidence="6" id="KW-0206">Cytoskeleton</keyword>